<feature type="region of interest" description="Disordered" evidence="1">
    <location>
        <begin position="53"/>
        <end position="80"/>
    </location>
</feature>
<feature type="compositionally biased region" description="Basic residues" evidence="1">
    <location>
        <begin position="70"/>
        <end position="80"/>
    </location>
</feature>
<proteinExistence type="predicted"/>
<organism evidence="2 3">
    <name type="scientific">Brenthis ino</name>
    <name type="common">lesser marbled fritillary</name>
    <dbReference type="NCBI Taxonomy" id="405034"/>
    <lineage>
        <taxon>Eukaryota</taxon>
        <taxon>Metazoa</taxon>
        <taxon>Ecdysozoa</taxon>
        <taxon>Arthropoda</taxon>
        <taxon>Hexapoda</taxon>
        <taxon>Insecta</taxon>
        <taxon>Pterygota</taxon>
        <taxon>Neoptera</taxon>
        <taxon>Endopterygota</taxon>
        <taxon>Lepidoptera</taxon>
        <taxon>Glossata</taxon>
        <taxon>Ditrysia</taxon>
        <taxon>Papilionoidea</taxon>
        <taxon>Nymphalidae</taxon>
        <taxon>Heliconiinae</taxon>
        <taxon>Argynnini</taxon>
        <taxon>Brenthis</taxon>
    </lineage>
</organism>
<name>A0A8J9Y425_9NEOP</name>
<protein>
    <submittedName>
        <fullName evidence="2">Uncharacterized protein</fullName>
    </submittedName>
</protein>
<accession>A0A8J9Y425</accession>
<keyword evidence="3" id="KW-1185">Reference proteome</keyword>
<feature type="non-terminal residue" evidence="2">
    <location>
        <position position="80"/>
    </location>
</feature>
<evidence type="ECO:0000313" key="3">
    <source>
        <dbReference type="Proteomes" id="UP000838878"/>
    </source>
</evidence>
<evidence type="ECO:0000313" key="2">
    <source>
        <dbReference type="EMBL" id="CAH0718044.1"/>
    </source>
</evidence>
<gene>
    <name evidence="2" type="ORF">BINO364_LOCUS4586</name>
</gene>
<dbReference type="Proteomes" id="UP000838878">
    <property type="component" value="Chromosome 12"/>
</dbReference>
<evidence type="ECO:0000256" key="1">
    <source>
        <dbReference type="SAM" id="MobiDB-lite"/>
    </source>
</evidence>
<dbReference type="EMBL" id="OV170232">
    <property type="protein sequence ID" value="CAH0718044.1"/>
    <property type="molecule type" value="Genomic_DNA"/>
</dbReference>
<dbReference type="AlphaFoldDB" id="A0A8J9Y425"/>
<sequence>MDQSSCYSSCGFMSAGPGGGRWRPAGDLHSTTAMSTAPCAEALLSTGQAAAARGGRDAVARPVTWPRSPRPPRLRRRLIN</sequence>
<reference evidence="2" key="1">
    <citation type="submission" date="2021-12" db="EMBL/GenBank/DDBJ databases">
        <authorList>
            <person name="Martin H S."/>
        </authorList>
    </citation>
    <scope>NUCLEOTIDE SEQUENCE</scope>
</reference>